<gene>
    <name evidence="1" type="ORF">J2S39_001194</name>
</gene>
<evidence type="ECO:0000313" key="2">
    <source>
        <dbReference type="Proteomes" id="UP001180840"/>
    </source>
</evidence>
<comment type="caution">
    <text evidence="1">The sequence shown here is derived from an EMBL/GenBank/DDBJ whole genome shotgun (WGS) entry which is preliminary data.</text>
</comment>
<sequence length="168" mass="18644">MGIPTGIALMIGATLAAVLMLLAFKTLGLVLGISLVLGTAFYISGRRPSDRQEKLRSSLRHAAGDLSDVLGLYEQFAYSEDAEHLADRTLHRPELLNPDSESPDVSAYHHMRATAERFLRRLDTHLADETLSETELENLLAITDQRSQQLQEAWWRARVAAKEIGPGH</sequence>
<accession>A0ABU1ZYQ2</accession>
<proteinExistence type="predicted"/>
<name>A0ABU1ZYQ2_9CORY</name>
<dbReference type="EMBL" id="JAVDXZ010000001">
    <property type="protein sequence ID" value="MDR7329518.1"/>
    <property type="molecule type" value="Genomic_DNA"/>
</dbReference>
<dbReference type="Proteomes" id="UP001180840">
    <property type="component" value="Unassembled WGS sequence"/>
</dbReference>
<keyword evidence="2" id="KW-1185">Reference proteome</keyword>
<reference evidence="1" key="1">
    <citation type="submission" date="2023-07" db="EMBL/GenBank/DDBJ databases">
        <title>Sequencing the genomes of 1000 actinobacteria strains.</title>
        <authorList>
            <person name="Klenk H.-P."/>
        </authorList>
    </citation>
    <scope>NUCLEOTIDE SEQUENCE</scope>
    <source>
        <strain evidence="1">DSM 107476</strain>
    </source>
</reference>
<evidence type="ECO:0000313" key="1">
    <source>
        <dbReference type="EMBL" id="MDR7329518.1"/>
    </source>
</evidence>
<evidence type="ECO:0008006" key="3">
    <source>
        <dbReference type="Google" id="ProtNLM"/>
    </source>
</evidence>
<protein>
    <recommendedName>
        <fullName evidence="3">Secreted protein</fullName>
    </recommendedName>
</protein>
<organism evidence="1 2">
    <name type="scientific">Corynebacterium guangdongense</name>
    <dbReference type="NCBI Taxonomy" id="1783348"/>
    <lineage>
        <taxon>Bacteria</taxon>
        <taxon>Bacillati</taxon>
        <taxon>Actinomycetota</taxon>
        <taxon>Actinomycetes</taxon>
        <taxon>Mycobacteriales</taxon>
        <taxon>Corynebacteriaceae</taxon>
        <taxon>Corynebacterium</taxon>
    </lineage>
</organism>
<dbReference type="RefSeq" id="WP_290194341.1">
    <property type="nucleotide sequence ID" value="NZ_CP047654.1"/>
</dbReference>